<dbReference type="InterPro" id="IPR045842">
    <property type="entry name" value="Fry_C"/>
</dbReference>
<comment type="caution">
    <text evidence="5">The sequence shown here is derived from an EMBL/GenBank/DDBJ whole genome shotgun (WGS) entry which is preliminary data.</text>
</comment>
<dbReference type="PANTHER" id="PTHR12295:SF30">
    <property type="entry name" value="PROTEIN FURRY"/>
    <property type="match status" value="1"/>
</dbReference>
<dbReference type="InterPro" id="IPR025614">
    <property type="entry name" value="Cell_morpho_N"/>
</dbReference>
<keyword evidence="6" id="KW-1185">Reference proteome</keyword>
<dbReference type="GO" id="GO:0005938">
    <property type="term" value="C:cell cortex"/>
    <property type="evidence" value="ECO:0007669"/>
    <property type="project" value="TreeGrafter"/>
</dbReference>
<dbReference type="Proteomes" id="UP001175271">
    <property type="component" value="Unassembled WGS sequence"/>
</dbReference>
<feature type="region of interest" description="Disordered" evidence="1">
    <location>
        <begin position="1854"/>
        <end position="1875"/>
    </location>
</feature>
<evidence type="ECO:0000259" key="2">
    <source>
        <dbReference type="Pfam" id="PF14222"/>
    </source>
</evidence>
<dbReference type="GO" id="GO:0031175">
    <property type="term" value="P:neuron projection development"/>
    <property type="evidence" value="ECO:0007669"/>
    <property type="project" value="TreeGrafter"/>
</dbReference>
<evidence type="ECO:0000313" key="6">
    <source>
        <dbReference type="Proteomes" id="UP001175271"/>
    </source>
</evidence>
<dbReference type="Pfam" id="PF19421">
    <property type="entry name" value="Fry_C"/>
    <property type="match status" value="1"/>
</dbReference>
<feature type="region of interest" description="Disordered" evidence="1">
    <location>
        <begin position="2417"/>
        <end position="2487"/>
    </location>
</feature>
<evidence type="ECO:0000259" key="4">
    <source>
        <dbReference type="Pfam" id="PF19421"/>
    </source>
</evidence>
<feature type="compositionally biased region" description="Polar residues" evidence="1">
    <location>
        <begin position="1920"/>
        <end position="1948"/>
    </location>
</feature>
<dbReference type="GO" id="GO:0030427">
    <property type="term" value="C:site of polarized growth"/>
    <property type="evidence" value="ECO:0007669"/>
    <property type="project" value="TreeGrafter"/>
</dbReference>
<dbReference type="InterPro" id="IPR039867">
    <property type="entry name" value="Furry/Tao3/Mor2"/>
</dbReference>
<organism evidence="5 6">
    <name type="scientific">Steinernema hermaphroditum</name>
    <dbReference type="NCBI Taxonomy" id="289476"/>
    <lineage>
        <taxon>Eukaryota</taxon>
        <taxon>Metazoa</taxon>
        <taxon>Ecdysozoa</taxon>
        <taxon>Nematoda</taxon>
        <taxon>Chromadorea</taxon>
        <taxon>Rhabditida</taxon>
        <taxon>Tylenchina</taxon>
        <taxon>Panagrolaimomorpha</taxon>
        <taxon>Strongyloidoidea</taxon>
        <taxon>Steinernematidae</taxon>
        <taxon>Steinernema</taxon>
    </lineage>
</organism>
<dbReference type="EMBL" id="JAUCMV010000002">
    <property type="protein sequence ID" value="KAK0421258.1"/>
    <property type="molecule type" value="Genomic_DNA"/>
</dbReference>
<dbReference type="InterPro" id="IPR016024">
    <property type="entry name" value="ARM-type_fold"/>
</dbReference>
<feature type="domain" description="Cell morphogenesis protein C-terminal" evidence="3">
    <location>
        <begin position="1961"/>
        <end position="2220"/>
    </location>
</feature>
<feature type="region of interest" description="Disordered" evidence="1">
    <location>
        <begin position="1920"/>
        <end position="1949"/>
    </location>
</feature>
<evidence type="ECO:0000259" key="3">
    <source>
        <dbReference type="Pfam" id="PF14225"/>
    </source>
</evidence>
<evidence type="ECO:0000256" key="1">
    <source>
        <dbReference type="SAM" id="MobiDB-lite"/>
    </source>
</evidence>
<dbReference type="InterPro" id="IPR025481">
    <property type="entry name" value="Cell_Morphogen_C"/>
</dbReference>
<feature type="compositionally biased region" description="Acidic residues" evidence="1">
    <location>
        <begin position="2554"/>
        <end position="2568"/>
    </location>
</feature>
<feature type="region of interest" description="Disordered" evidence="1">
    <location>
        <begin position="2501"/>
        <end position="2610"/>
    </location>
</feature>
<dbReference type="SUPFAM" id="SSF48371">
    <property type="entry name" value="ARM repeat"/>
    <property type="match status" value="1"/>
</dbReference>
<feature type="compositionally biased region" description="Acidic residues" evidence="1">
    <location>
        <begin position="2434"/>
        <end position="2464"/>
    </location>
</feature>
<name>A0AA39IDL1_9BILA</name>
<gene>
    <name evidence="5" type="ORF">QR680_015141</name>
</gene>
<protein>
    <recommendedName>
        <fullName evidence="7">Cell morphogenesis protein N-terminal domain-containing protein</fullName>
    </recommendedName>
</protein>
<sequence>MVSTELPWGVQKQMPPSAVDYGILPGKFAAQSLLVEIFAVFDRKLLLLEDDPVEKVLNKTLKKGEDTYLDNLIRTLHGFCQSCLPSILGVLIKWYEHQQTIGLTDSSKSDTKGRLAKRLLAVDYLFCIVLIDVLPQIHFHPDACDEHVNKIVKLSFHQIVFRDITALGGPVNYNNSMIVSDTFAEVLGVLSASHFGLIQNMFFSHLNELKTESPINTNRIIHLLMAMKFFRIKLTLPEIERGAEFLDKLGTYFLDVDAKQKDIKHAVAGLLVEILLPVAATIKTEANIPSLIAFVDKLYGPTYDLVNKRQHKMAAYPLLTCLLCISQSKFFFANWTQFLNATLAQLKNRDSKLSRVALESLYRLLWVYIIRNNGEGNTTTRSKLETICGSLFPKGNRSVVPREAPLNIFVKIIHFIAQQKLDFAFKEIIFDLLGCNRSSRSMTLYPERMNIGIRALMVIADGLQQKEGPPGMPRSLGPLASGTIQRNKKTYITRPLTADVARSIGLEQYYLNCRKAFDSILRMLDVQVGRPLMLTQVQTKGKDPIEILGGDTKPKLDLFRTCIAAIPRLLPDTMTHQELVELLTRLTIHMDDELRAMACQTLQNLLTECAEWREDIIMIYLSFITTQVQDTFPVLFEGSVRLLMQLMCMWKSSIQLDKKKVETDSAQTTPPTNHISSFVNPAAPRTTSLQAAPVVASSLGLAAGAASRIFGHTSGAASEGGQPNRNAVLNPQNHVVTVSSSTALHSVEGFALTLLCQIRTQPKKIAVQLMKEVKQIFALLGITALDGLVINVLDEATPYVVEKYIEHVPWSERQNWPKDFASAYEKISGIVTDNCLVNADKGNEYMQWDPWACALSGYCEDRFLLSQCSQAVAFAWPVLVSRWNVCNSFVDPNNPQNESRNSLLRTSKSKASAVSICGESLTQESYLALWQKYFVMCCALAPPNSNKRLVRSFSPNVSIESDFLRGMARSTTSSTSSKSSINSHGMSVSQFFQKVVPMLRWDQTDMKDSVVLSIGSTNSFVFEILLEELRGQLREAQERKAEKVRGRKRRDQLRLQLTRMFEVAIFRGSLEPSGLVDAQSGQLSTLLLEFLDFIRLSTENDQDRDTVILTSLRLHFAKVVSLLVNSVYPDRRRNLLPNDKKQKWFAQFTSWGGRMIAMNERRRESDVGTYVEQKAVHALCALLCCGPIFEAQKSLGDDGYLYGWLEALMASNHHTVQLLCEETLSVMLNVNDQNAQLLDWTIQMCYTKSNVVGARCFKALVMLFSKREYPCDFVCLFVLCQMFIEDVGDSDISAMATQLLHLLKKQFLDESPTLLPRPPSSSDILESSPVVRVMANGTTGEKFAKGHLAVSKQLAKDYSQLTMPIFSEVCSRIDTARTFRQSTLLSLLIPWMENIELVDSNAYLTEPATLTEEKDDSVPFGGSEEATQLVLNNLLYMTITLASEHDAEVGTLWKVLASTRDSNLQIILHYLFVMMVLSPEAMISPAKRIVQHLSQTNGIRLVELLMENLIGSNDYFKQSLSRSDMAPYYRWICPAPQSPTEEQEAPSLAEPQERMIRSDPYQLPMPAYGGHYSNLLGHLPPTSQQVTIFTRSNLSLFLISDLIGTECPGIEWRHHLPVILHIAVLGLDSPRSYVCRYSKECIINLCLLVAAQSVGLSSVANIILQNRLGSSSCSAVSSPVTASSAARGETPTFASIRHAEYRTMLLQSNAVFTSSGELLQAIVFCLSDQLEKPLWINEEAGPRQWKLDSADQLGCMARHLAEFFLQNPMDVSGPPLVVRWTDIAMKQALGNSNRHIVGRCLQIAAALCQSPREWIAPLVSRIAECVGDSHEENQTLVTCLMLYLHQTVPYLSASHKPSDHLRTSTGGGHSRSISYTPDLLRQSTTQSPSSAHSRVPHFERHSMMVDTDMLAAAAAQFQSQGSTDMPSPISSPSGLTRSKSATTLNSEHSPVEQEHITALVQLLAISVAMLESPIDHEYLLALTLLERTFEVAGSAKKEALEALAVMLKQMEWKPFPGIVGLLSKGTVIAYGYETSVGLLVKSVDLLDASVVASPNAFALIVVSIVPHCLLHFDAPTELCINAADVISQYCSTNIPDMSNSELSPADHPLHNLSTMMHQYAEHVFSRDRFQWAKCVINYLVDAVKPDIAQLIILLAEMLERSAFVLHVYLLHMIYLLVSHGDLNDASPIPINAQVIRIVTRHVQGVNWKEAARVLKSVVEQWNSIGGGTSTTTLNDNYDRMSIDVDLTKPPVDKTSPPTLRRANGMSLLPATSATFTGDSLKRQTNQQNKVREHLVGILTASGMKVRLPQSTSIVLSQSSSDLRQLHHEHAVGDTSSIVQPALNSAFNSSEQISHPDDLDALSGSSTAIGDHTSIATDSFPRVFKEFDFLEAEHDSISESAESCFNWLSTIRPRSMSNVDDLNESGGGAPTITGVDDEDYNAADDEEEDEDDDDQDSVDGDDEDEYTVRARIKVLPRGSGGRRSNFSRRAAAMRRYKVTVGALPGPLKSHSESEGNIPGSPASDSNDISSDRTPHQSDVERDRHSDALSSHGSDIDDEELDRDDEELEALELKSEARDEEDVDSAPKTAITIGSESEPRPESTGDSVTGGGLTEEMLFLSETASSVKCQSEISAFSEMRERAIQKKTYPLLLECNHHASGQVEQLWIGTVGDVNNDLDGEATSYAILLFSQLLRECCSKISGLFRDASHLISVSGSQSPRNINFHFSRTLEVLMKVTESPFLFVTAQFLRASNMLQQEQFSLYELREHFETFTERKEHCIRALNAVKSSVKLLMMGGGGAGLSANQEVDLCRSLQKLFFQLSLMAEKLKAMISAIAQSTNAQEFDLSPAVLSLQRDLLLHVANDCGLNDSGSVSSLSKSGLSIGGDQYADSLILQLANKNYGHALNTLRHLRSQQGTEFGCCDTMDVEVLLMQFCRSHTLRAWAVVGSMQALNTNCTQMKETNLQLSSLVRALMVDVNAAANTKSSRVSSVTESMFMTSLH</sequence>
<dbReference type="Pfam" id="PF14225">
    <property type="entry name" value="MOR2-PAG1_C"/>
    <property type="match status" value="1"/>
</dbReference>
<proteinExistence type="predicted"/>
<reference evidence="5" key="1">
    <citation type="submission" date="2023-06" db="EMBL/GenBank/DDBJ databases">
        <title>Genomic analysis of the entomopathogenic nematode Steinernema hermaphroditum.</title>
        <authorList>
            <person name="Schwarz E.M."/>
            <person name="Heppert J.K."/>
            <person name="Baniya A."/>
            <person name="Schwartz H.T."/>
            <person name="Tan C.-H."/>
            <person name="Antoshechkin I."/>
            <person name="Sternberg P.W."/>
            <person name="Goodrich-Blair H."/>
            <person name="Dillman A.R."/>
        </authorList>
    </citation>
    <scope>NUCLEOTIDE SEQUENCE</scope>
    <source>
        <strain evidence="5">PS9179</strain>
        <tissue evidence="5">Whole animal</tissue>
    </source>
</reference>
<feature type="domain" description="Protein furry C-terminal" evidence="4">
    <location>
        <begin position="2658"/>
        <end position="2980"/>
    </location>
</feature>
<feature type="compositionally biased region" description="Basic and acidic residues" evidence="1">
    <location>
        <begin position="2528"/>
        <end position="2545"/>
    </location>
</feature>
<feature type="domain" description="Cell morphogenesis protein N-terminal" evidence="2">
    <location>
        <begin position="117"/>
        <end position="650"/>
    </location>
</feature>
<dbReference type="Pfam" id="PF14222">
    <property type="entry name" value="MOR2-PAG1_N"/>
    <property type="match status" value="1"/>
</dbReference>
<dbReference type="GO" id="GO:0000902">
    <property type="term" value="P:cell morphogenesis"/>
    <property type="evidence" value="ECO:0007669"/>
    <property type="project" value="InterPro"/>
</dbReference>
<accession>A0AA39IDL1</accession>
<dbReference type="PANTHER" id="PTHR12295">
    <property type="entry name" value="FURRY-RELATED"/>
    <property type="match status" value="1"/>
</dbReference>
<evidence type="ECO:0008006" key="7">
    <source>
        <dbReference type="Google" id="ProtNLM"/>
    </source>
</evidence>
<evidence type="ECO:0000313" key="5">
    <source>
        <dbReference type="EMBL" id="KAK0421258.1"/>
    </source>
</evidence>